<dbReference type="Proteomes" id="UP000007303">
    <property type="component" value="Unassembled WGS sequence"/>
</dbReference>
<proteinExistence type="inferred from homology"/>
<organism evidence="9 10">
    <name type="scientific">Tetraodon nigroviridis</name>
    <name type="common">Spotted green pufferfish</name>
    <name type="synonym">Chelonodon nigroviridis</name>
    <dbReference type="NCBI Taxonomy" id="99883"/>
    <lineage>
        <taxon>Eukaryota</taxon>
        <taxon>Metazoa</taxon>
        <taxon>Chordata</taxon>
        <taxon>Craniata</taxon>
        <taxon>Vertebrata</taxon>
        <taxon>Euteleostomi</taxon>
        <taxon>Actinopterygii</taxon>
        <taxon>Neopterygii</taxon>
        <taxon>Teleostei</taxon>
        <taxon>Neoteleostei</taxon>
        <taxon>Acanthomorphata</taxon>
        <taxon>Eupercaria</taxon>
        <taxon>Tetraodontiformes</taxon>
        <taxon>Tetradontoidea</taxon>
        <taxon>Tetraodontidae</taxon>
        <taxon>Tetraodon</taxon>
    </lineage>
</organism>
<reference evidence="9" key="2">
    <citation type="submission" date="2025-08" db="UniProtKB">
        <authorList>
            <consortium name="Ensembl"/>
        </authorList>
    </citation>
    <scope>IDENTIFICATION</scope>
</reference>
<comment type="similarity">
    <text evidence="7">Belongs to the DHHC palmitoyltransferase family.</text>
</comment>
<dbReference type="GO" id="GO:0016020">
    <property type="term" value="C:membrane"/>
    <property type="evidence" value="ECO:0007669"/>
    <property type="project" value="UniProtKB-SubCell"/>
</dbReference>
<evidence type="ECO:0000313" key="9">
    <source>
        <dbReference type="Ensembl" id="ENSTNIP00000021579.1"/>
    </source>
</evidence>
<protein>
    <recommendedName>
        <fullName evidence="7">Palmitoyltransferase</fullName>
        <ecNumber evidence="7">2.3.1.225</ecNumber>
    </recommendedName>
</protein>
<dbReference type="GO" id="GO:0005783">
    <property type="term" value="C:endoplasmic reticulum"/>
    <property type="evidence" value="ECO:0007669"/>
    <property type="project" value="TreeGrafter"/>
</dbReference>
<keyword evidence="3 7" id="KW-0812">Transmembrane</keyword>
<dbReference type="InterPro" id="IPR039859">
    <property type="entry name" value="PFA4/ZDH16/20/ERF2-like"/>
</dbReference>
<reference evidence="10" key="1">
    <citation type="journal article" date="2004" name="Nature">
        <title>Genome duplication in the teleost fish Tetraodon nigroviridis reveals the early vertebrate proto-karyotype.</title>
        <authorList>
            <person name="Jaillon O."/>
            <person name="Aury J.-M."/>
            <person name="Brunet F."/>
            <person name="Petit J.-L."/>
            <person name="Stange-Thomann N."/>
            <person name="Mauceli E."/>
            <person name="Bouneau L."/>
            <person name="Fischer C."/>
            <person name="Ozouf-Costaz C."/>
            <person name="Bernot A."/>
            <person name="Nicaud S."/>
            <person name="Jaffe D."/>
            <person name="Fisher S."/>
            <person name="Lutfalla G."/>
            <person name="Dossat C."/>
            <person name="Segurens B."/>
            <person name="Dasilva C."/>
            <person name="Salanoubat M."/>
            <person name="Levy M."/>
            <person name="Boudet N."/>
            <person name="Castellano S."/>
            <person name="Anthouard V."/>
            <person name="Jubin C."/>
            <person name="Castelli V."/>
            <person name="Katinka M."/>
            <person name="Vacherie B."/>
            <person name="Biemont C."/>
            <person name="Skalli Z."/>
            <person name="Cattolico L."/>
            <person name="Poulain J."/>
            <person name="De Berardinis V."/>
            <person name="Cruaud C."/>
            <person name="Duprat S."/>
            <person name="Brottier P."/>
            <person name="Coutanceau J.-P."/>
            <person name="Gouzy J."/>
            <person name="Parra G."/>
            <person name="Lardier G."/>
            <person name="Chapple C."/>
            <person name="McKernan K.J."/>
            <person name="McEwan P."/>
            <person name="Bosak S."/>
            <person name="Kellis M."/>
            <person name="Volff J.-N."/>
            <person name="Guigo R."/>
            <person name="Zody M.C."/>
            <person name="Mesirov J."/>
            <person name="Lindblad-Toh K."/>
            <person name="Birren B."/>
            <person name="Nusbaum C."/>
            <person name="Kahn D."/>
            <person name="Robinson-Rechavi M."/>
            <person name="Laudet V."/>
            <person name="Schachter V."/>
            <person name="Quetier F."/>
            <person name="Saurin W."/>
            <person name="Scarpelli C."/>
            <person name="Wincker P."/>
            <person name="Lander E.S."/>
            <person name="Weissenbach J."/>
            <person name="Roest Crollius H."/>
        </authorList>
    </citation>
    <scope>NUCLEOTIDE SEQUENCE [LARGE SCALE GENOMIC DNA]</scope>
</reference>
<dbReference type="PANTHER" id="PTHR22883">
    <property type="entry name" value="ZINC FINGER DHHC DOMAIN CONTAINING PROTEIN"/>
    <property type="match status" value="1"/>
</dbReference>
<dbReference type="GO" id="GO:0006612">
    <property type="term" value="P:protein targeting to membrane"/>
    <property type="evidence" value="ECO:0007669"/>
    <property type="project" value="TreeGrafter"/>
</dbReference>
<feature type="transmembrane region" description="Helical" evidence="7">
    <location>
        <begin position="98"/>
        <end position="116"/>
    </location>
</feature>
<dbReference type="FunCoup" id="H3DM31">
    <property type="interactions" value="94"/>
</dbReference>
<feature type="domain" description="Palmitoyltransferase DHHC" evidence="8">
    <location>
        <begin position="146"/>
        <end position="297"/>
    </location>
</feature>
<feature type="transmembrane region" description="Helical" evidence="7">
    <location>
        <begin position="256"/>
        <end position="286"/>
    </location>
</feature>
<feature type="transmembrane region" description="Helical" evidence="7">
    <location>
        <begin position="60"/>
        <end position="78"/>
    </location>
</feature>
<evidence type="ECO:0000256" key="1">
    <source>
        <dbReference type="ARBA" id="ARBA00004141"/>
    </source>
</evidence>
<dbReference type="InterPro" id="IPR001594">
    <property type="entry name" value="Palmitoyltrfase_DHHC"/>
</dbReference>
<dbReference type="InParanoid" id="H3DM31"/>
<keyword evidence="2 7" id="KW-0808">Transferase</keyword>
<dbReference type="Pfam" id="PF01529">
    <property type="entry name" value="DHHC"/>
    <property type="match status" value="1"/>
</dbReference>
<evidence type="ECO:0000256" key="2">
    <source>
        <dbReference type="ARBA" id="ARBA00022679"/>
    </source>
</evidence>
<keyword evidence="10" id="KW-1185">Reference proteome</keyword>
<keyword evidence="5 7" id="KW-0472">Membrane</keyword>
<dbReference type="OMA" id="RTKQPHV"/>
<evidence type="ECO:0000256" key="7">
    <source>
        <dbReference type="RuleBase" id="RU079119"/>
    </source>
</evidence>
<evidence type="ECO:0000256" key="3">
    <source>
        <dbReference type="ARBA" id="ARBA00022692"/>
    </source>
</evidence>
<dbReference type="Ensembl" id="ENSTNIT00000021814.1">
    <property type="protein sequence ID" value="ENSTNIP00000021579.1"/>
    <property type="gene ID" value="ENSTNIG00000018410.1"/>
</dbReference>
<dbReference type="PANTHER" id="PTHR22883:SF22">
    <property type="entry name" value="PALMITOYLTRANSFERASE ZDHHC11-RELATED"/>
    <property type="match status" value="1"/>
</dbReference>
<dbReference type="STRING" id="99883.ENSTNIP00000021579"/>
<dbReference type="GO" id="GO:0019706">
    <property type="term" value="F:protein-cysteine S-palmitoyltransferase activity"/>
    <property type="evidence" value="ECO:0007669"/>
    <property type="project" value="UniProtKB-EC"/>
</dbReference>
<dbReference type="PROSITE" id="PS50216">
    <property type="entry name" value="DHHC"/>
    <property type="match status" value="1"/>
</dbReference>
<evidence type="ECO:0000256" key="4">
    <source>
        <dbReference type="ARBA" id="ARBA00022989"/>
    </source>
</evidence>
<dbReference type="GO" id="GO:0005794">
    <property type="term" value="C:Golgi apparatus"/>
    <property type="evidence" value="ECO:0007669"/>
    <property type="project" value="TreeGrafter"/>
</dbReference>
<evidence type="ECO:0000256" key="6">
    <source>
        <dbReference type="ARBA" id="ARBA00023315"/>
    </source>
</evidence>
<keyword evidence="4 7" id="KW-1133">Transmembrane helix</keyword>
<comment type="subcellular location">
    <subcellularLocation>
        <location evidence="1">Membrane</location>
        <topology evidence="1">Multi-pass membrane protein</topology>
    </subcellularLocation>
</comment>
<accession>H3DM31</accession>
<reference evidence="9" key="3">
    <citation type="submission" date="2025-09" db="UniProtKB">
        <authorList>
            <consortium name="Ensembl"/>
        </authorList>
    </citation>
    <scope>IDENTIFICATION</scope>
</reference>
<evidence type="ECO:0000313" key="10">
    <source>
        <dbReference type="Proteomes" id="UP000007303"/>
    </source>
</evidence>
<comment type="catalytic activity">
    <reaction evidence="7">
        <text>L-cysteinyl-[protein] + hexadecanoyl-CoA = S-hexadecanoyl-L-cysteinyl-[protein] + CoA</text>
        <dbReference type="Rhea" id="RHEA:36683"/>
        <dbReference type="Rhea" id="RHEA-COMP:10131"/>
        <dbReference type="Rhea" id="RHEA-COMP:11032"/>
        <dbReference type="ChEBI" id="CHEBI:29950"/>
        <dbReference type="ChEBI" id="CHEBI:57287"/>
        <dbReference type="ChEBI" id="CHEBI:57379"/>
        <dbReference type="ChEBI" id="CHEBI:74151"/>
        <dbReference type="EC" id="2.3.1.225"/>
    </reaction>
</comment>
<dbReference type="AlphaFoldDB" id="H3DM31"/>
<dbReference type="GeneTree" id="ENSGT00940000161608"/>
<name>H3DM31_TETNG</name>
<keyword evidence="6 7" id="KW-0012">Acyltransferase</keyword>
<dbReference type="EC" id="2.3.1.225" evidence="7"/>
<feature type="transmembrane region" description="Helical" evidence="7">
    <location>
        <begin position="192"/>
        <end position="216"/>
    </location>
</feature>
<evidence type="ECO:0000256" key="5">
    <source>
        <dbReference type="ARBA" id="ARBA00023136"/>
    </source>
</evidence>
<sequence>SSVSLKAQGCFGCQSICEMSCCSQRLRRTSPMSGSSRTELILSKPPRVNGWSWPLQPFQVLAWLLYAYLAVVSLGIYIPLLPAPWNHLVCAVSFSVELTAAAFIVHFFTHIAAVTIDPADASVRAKQNYSSPTPLFDRSKQVHVIQDLHCYLCDTKVGPKVKHCGVCNKCVEDFDHHCKWLNNCVGGRNYRCFFVALLSATFGVLVLVVVLMFVSIQQYLHPESLRTSPQFDSLLGNETWLMFIPLTPIKTSSTSLLILAFITVVLGFISLLLLTHLLGFHFYLLYKGISTYEYIKLQRQKGSR</sequence>
<evidence type="ECO:0000259" key="8">
    <source>
        <dbReference type="Pfam" id="PF01529"/>
    </source>
</evidence>
<comment type="domain">
    <text evidence="7">The DHHC domain is required for palmitoyltransferase activity.</text>
</comment>
<dbReference type="HOGENOM" id="CLU_020283_1_1_1"/>